<dbReference type="AlphaFoldDB" id="W2P8B9"/>
<name>W2P8B9_PHYN3</name>
<dbReference type="Proteomes" id="UP000018817">
    <property type="component" value="Unassembled WGS sequence"/>
</dbReference>
<feature type="non-terminal residue" evidence="2">
    <location>
        <position position="1"/>
    </location>
</feature>
<evidence type="ECO:0000313" key="2">
    <source>
        <dbReference type="EMBL" id="ETM97242.1"/>
    </source>
</evidence>
<sequence>VIPEPTEVLAQEAKGETVDQANIEIQVNEQTETPAVDSTDAPVESSPAEEVASTQPAAETTENVTEHKEDANVQQAVDEELEAKAMSKCLCGRCTIM</sequence>
<dbReference type="GeneID" id="20189021"/>
<evidence type="ECO:0000256" key="1">
    <source>
        <dbReference type="SAM" id="MobiDB-lite"/>
    </source>
</evidence>
<reference evidence="3" key="1">
    <citation type="submission" date="2011-12" db="EMBL/GenBank/DDBJ databases">
        <authorList>
            <consortium name="The Broad Institute Genome Sequencing Platform"/>
            <person name="Russ C."/>
            <person name="Tyler B."/>
            <person name="Panabieres F."/>
            <person name="Shan W."/>
            <person name="Tripathy S."/>
            <person name="Grunwald N."/>
            <person name="Machado M."/>
            <person name="Young S.K."/>
            <person name="Zeng Q."/>
            <person name="Gargeya S."/>
            <person name="Fitzgerald M."/>
            <person name="Haas B."/>
            <person name="Abouelleil A."/>
            <person name="Alvarado L."/>
            <person name="Arachchi H.M."/>
            <person name="Berlin A."/>
            <person name="Chapman S.B."/>
            <person name="Gearin G."/>
            <person name="Goldberg J."/>
            <person name="Griggs A."/>
            <person name="Gujja S."/>
            <person name="Hansen M."/>
            <person name="Heiman D."/>
            <person name="Howarth C."/>
            <person name="Larimer J."/>
            <person name="Lui A."/>
            <person name="MacDonald P.J.P."/>
            <person name="McCowen C."/>
            <person name="Montmayeur A."/>
            <person name="Murphy C."/>
            <person name="Neiman D."/>
            <person name="Pearson M."/>
            <person name="Priest M."/>
            <person name="Roberts A."/>
            <person name="Saif S."/>
            <person name="Shea T."/>
            <person name="Sisk P."/>
            <person name="Stolte C."/>
            <person name="Sykes S."/>
            <person name="Wortman J."/>
            <person name="Nusbaum C."/>
            <person name="Birren B."/>
        </authorList>
    </citation>
    <scope>NUCLEOTIDE SEQUENCE [LARGE SCALE GENOMIC DNA]</scope>
    <source>
        <strain evidence="3">INRA-310</strain>
    </source>
</reference>
<dbReference type="EMBL" id="KI670139">
    <property type="protein sequence ID" value="ETM97242.1"/>
    <property type="molecule type" value="Genomic_DNA"/>
</dbReference>
<feature type="compositionally biased region" description="Polar residues" evidence="1">
    <location>
        <begin position="52"/>
        <end position="63"/>
    </location>
</feature>
<organism evidence="2 3">
    <name type="scientific">Phytophthora nicotianae (strain INRA-310)</name>
    <name type="common">Phytophthora parasitica</name>
    <dbReference type="NCBI Taxonomy" id="761204"/>
    <lineage>
        <taxon>Eukaryota</taxon>
        <taxon>Sar</taxon>
        <taxon>Stramenopiles</taxon>
        <taxon>Oomycota</taxon>
        <taxon>Peronosporomycetes</taxon>
        <taxon>Peronosporales</taxon>
        <taxon>Peronosporaceae</taxon>
        <taxon>Phytophthora</taxon>
    </lineage>
</organism>
<dbReference type="STRING" id="761204.W2P8B9"/>
<reference evidence="2 3" key="2">
    <citation type="submission" date="2013-11" db="EMBL/GenBank/DDBJ databases">
        <title>The Genome Sequence of Phytophthora parasitica INRA-310.</title>
        <authorList>
            <consortium name="The Broad Institute Genomics Platform"/>
            <person name="Russ C."/>
            <person name="Tyler B."/>
            <person name="Panabieres F."/>
            <person name="Shan W."/>
            <person name="Tripathy S."/>
            <person name="Grunwald N."/>
            <person name="Machado M."/>
            <person name="Johnson C.S."/>
            <person name="Arredondo F."/>
            <person name="Hong C."/>
            <person name="Coffey M."/>
            <person name="Young S.K."/>
            <person name="Zeng Q."/>
            <person name="Gargeya S."/>
            <person name="Fitzgerald M."/>
            <person name="Abouelleil A."/>
            <person name="Alvarado L."/>
            <person name="Chapman S.B."/>
            <person name="Gainer-Dewar J."/>
            <person name="Goldberg J."/>
            <person name="Griggs A."/>
            <person name="Gujja S."/>
            <person name="Hansen M."/>
            <person name="Howarth C."/>
            <person name="Imamovic A."/>
            <person name="Ireland A."/>
            <person name="Larimer J."/>
            <person name="McCowan C."/>
            <person name="Murphy C."/>
            <person name="Pearson M."/>
            <person name="Poon T.W."/>
            <person name="Priest M."/>
            <person name="Roberts A."/>
            <person name="Saif S."/>
            <person name="Shea T."/>
            <person name="Sykes S."/>
            <person name="Wortman J."/>
            <person name="Nusbaum C."/>
            <person name="Birren B."/>
        </authorList>
    </citation>
    <scope>NUCLEOTIDE SEQUENCE [LARGE SCALE GENOMIC DNA]</scope>
    <source>
        <strain evidence="2 3">INRA-310</strain>
    </source>
</reference>
<accession>W2P8B9</accession>
<feature type="region of interest" description="Disordered" evidence="1">
    <location>
        <begin position="29"/>
        <end position="69"/>
    </location>
</feature>
<evidence type="ECO:0000313" key="3">
    <source>
        <dbReference type="Proteomes" id="UP000018817"/>
    </source>
</evidence>
<dbReference type="RefSeq" id="XP_008917460.1">
    <property type="nucleotide sequence ID" value="XM_008919212.1"/>
</dbReference>
<protein>
    <submittedName>
        <fullName evidence="2">Uncharacterized protein</fullName>
    </submittedName>
</protein>
<dbReference type="VEuPathDB" id="FungiDB:PPTG_20413"/>
<proteinExistence type="predicted"/>
<gene>
    <name evidence="2" type="ORF">PPTG_20413</name>
</gene>
<dbReference type="OrthoDB" id="21595at2759"/>